<name>A0A6I6DXM8_9MICO</name>
<accession>A0A6I6DXM8</accession>
<protein>
    <submittedName>
        <fullName evidence="3">DUF2945 domain-containing protein</fullName>
    </submittedName>
</protein>
<dbReference type="Proteomes" id="UP000422989">
    <property type="component" value="Chromosome"/>
</dbReference>
<dbReference type="Pfam" id="PF11160">
    <property type="entry name" value="Hva1_TUDOR"/>
    <property type="match status" value="1"/>
</dbReference>
<sequence>MAQELSPGDRVSWNTSQGRTRGEVVRKQESDFTFADQTFRASEDDPVFVVKSESTGAEAAHHRKALRKLPKR</sequence>
<dbReference type="OrthoDB" id="71751at2"/>
<gene>
    <name evidence="3" type="ORF">D7D94_07820</name>
</gene>
<dbReference type="KEGG" id="moj:D7D94_07820"/>
<feature type="compositionally biased region" description="Basic residues" evidence="1">
    <location>
        <begin position="61"/>
        <end position="72"/>
    </location>
</feature>
<evidence type="ECO:0000259" key="2">
    <source>
        <dbReference type="Pfam" id="PF11160"/>
    </source>
</evidence>
<dbReference type="RefSeq" id="WP_156242078.1">
    <property type="nucleotide sequence ID" value="NZ_BAAAZL010000004.1"/>
</dbReference>
<evidence type="ECO:0000313" key="4">
    <source>
        <dbReference type="Proteomes" id="UP000422989"/>
    </source>
</evidence>
<evidence type="ECO:0000313" key="3">
    <source>
        <dbReference type="EMBL" id="QGU27583.1"/>
    </source>
</evidence>
<reference evidence="3 4" key="1">
    <citation type="submission" date="2018-09" db="EMBL/GenBank/DDBJ databases">
        <title>Whole genome sequencing of Microbacterium oryzae strain MB-10T.</title>
        <authorList>
            <person name="Das S.K."/>
        </authorList>
    </citation>
    <scope>NUCLEOTIDE SEQUENCE [LARGE SCALE GENOMIC DNA]</scope>
    <source>
        <strain evidence="3 4">MB-10</strain>
    </source>
</reference>
<feature type="domain" description="Hypervirulence associated protein TUDOR" evidence="2">
    <location>
        <begin position="8"/>
        <end position="66"/>
    </location>
</feature>
<dbReference type="Gene3D" id="2.30.30.1060">
    <property type="match status" value="1"/>
</dbReference>
<dbReference type="AlphaFoldDB" id="A0A6I6DXM8"/>
<feature type="region of interest" description="Disordered" evidence="1">
    <location>
        <begin position="53"/>
        <end position="72"/>
    </location>
</feature>
<keyword evidence="4" id="KW-1185">Reference proteome</keyword>
<dbReference type="EMBL" id="CP032550">
    <property type="protein sequence ID" value="QGU27583.1"/>
    <property type="molecule type" value="Genomic_DNA"/>
</dbReference>
<feature type="region of interest" description="Disordered" evidence="1">
    <location>
        <begin position="1"/>
        <end position="24"/>
    </location>
</feature>
<organism evidence="3 4">
    <name type="scientific">Microbacterium oryzae</name>
    <dbReference type="NCBI Taxonomy" id="743009"/>
    <lineage>
        <taxon>Bacteria</taxon>
        <taxon>Bacillati</taxon>
        <taxon>Actinomycetota</taxon>
        <taxon>Actinomycetes</taxon>
        <taxon>Micrococcales</taxon>
        <taxon>Microbacteriaceae</taxon>
        <taxon>Microbacterium</taxon>
    </lineage>
</organism>
<evidence type="ECO:0000256" key="1">
    <source>
        <dbReference type="SAM" id="MobiDB-lite"/>
    </source>
</evidence>
<dbReference type="InterPro" id="IPR021331">
    <property type="entry name" value="Hva1_TUDOR"/>
</dbReference>
<proteinExistence type="predicted"/>